<name>A0ACC3Z0K6_COLTU</name>
<comment type="caution">
    <text evidence="1">The sequence shown here is derived from an EMBL/GenBank/DDBJ whole genome shotgun (WGS) entry which is preliminary data.</text>
</comment>
<sequence>MQTTKIVEPGNARDKGYEPTRDNSRRTFFWDKDRFEVTDDDNYAKRVFFSNPQPPFAAKAQTAPFLYNRPVCARPNPLGNQGGSTVKSVRFADRTVVDLTKEPQPIRVLDGMYQSLDRVDAGGFNPGDALVAMQFLKEQQPNAVEDLTKMIKATKIADTPEKWAASLLEGSNDVNSPSPIHIL</sequence>
<proteinExistence type="predicted"/>
<reference evidence="1 2" key="1">
    <citation type="journal article" date="2020" name="Phytopathology">
        <title>Genome Sequence Resources of Colletotrichum truncatum, C. plurivorum, C. musicola, and C. sojae: Four Species Pathogenic to Soybean (Glycine max).</title>
        <authorList>
            <person name="Rogerio F."/>
            <person name="Boufleur T.R."/>
            <person name="Ciampi-Guillardi M."/>
            <person name="Sukno S.A."/>
            <person name="Thon M.R."/>
            <person name="Massola Junior N.S."/>
            <person name="Baroncelli R."/>
        </authorList>
    </citation>
    <scope>NUCLEOTIDE SEQUENCE [LARGE SCALE GENOMIC DNA]</scope>
    <source>
        <strain evidence="1 2">CMES1059</strain>
    </source>
</reference>
<accession>A0ACC3Z0K6</accession>
<evidence type="ECO:0000313" key="2">
    <source>
        <dbReference type="Proteomes" id="UP000805649"/>
    </source>
</evidence>
<keyword evidence="2" id="KW-1185">Reference proteome</keyword>
<dbReference type="EMBL" id="VUJX02000004">
    <property type="protein sequence ID" value="KAL0937628.1"/>
    <property type="molecule type" value="Genomic_DNA"/>
</dbReference>
<evidence type="ECO:0000313" key="1">
    <source>
        <dbReference type="EMBL" id="KAL0937628.1"/>
    </source>
</evidence>
<dbReference type="Proteomes" id="UP000805649">
    <property type="component" value="Unassembled WGS sequence"/>
</dbReference>
<protein>
    <submittedName>
        <fullName evidence="1">Uncharacterized protein</fullName>
    </submittedName>
</protein>
<organism evidence="1 2">
    <name type="scientific">Colletotrichum truncatum</name>
    <name type="common">Anthracnose fungus</name>
    <name type="synonym">Colletotrichum capsici</name>
    <dbReference type="NCBI Taxonomy" id="5467"/>
    <lineage>
        <taxon>Eukaryota</taxon>
        <taxon>Fungi</taxon>
        <taxon>Dikarya</taxon>
        <taxon>Ascomycota</taxon>
        <taxon>Pezizomycotina</taxon>
        <taxon>Sordariomycetes</taxon>
        <taxon>Hypocreomycetidae</taxon>
        <taxon>Glomerellales</taxon>
        <taxon>Glomerellaceae</taxon>
        <taxon>Colletotrichum</taxon>
        <taxon>Colletotrichum truncatum species complex</taxon>
    </lineage>
</organism>
<gene>
    <name evidence="1" type="ORF">CTRU02_207359</name>
</gene>